<gene>
    <name evidence="1" type="ORF">H8S37_00010</name>
</gene>
<dbReference type="Proteomes" id="UP000652477">
    <property type="component" value="Unassembled WGS sequence"/>
</dbReference>
<reference evidence="1" key="1">
    <citation type="submission" date="2020-08" db="EMBL/GenBank/DDBJ databases">
        <title>Genome public.</title>
        <authorList>
            <person name="Liu C."/>
            <person name="Sun Q."/>
        </authorList>
    </citation>
    <scope>NUCLEOTIDE SEQUENCE</scope>
    <source>
        <strain evidence="1">NSJ-55</strain>
    </source>
</reference>
<sequence length="75" mass="8628">MINPVTVMKVLSERKAFLENHPELFKFLKESFGGEVKRGTKINVEVTEADTERNTLTIEVKESDLPFLDSLKELF</sequence>
<dbReference type="EMBL" id="JACOPF010000001">
    <property type="protein sequence ID" value="MBC5687319.1"/>
    <property type="molecule type" value="Genomic_DNA"/>
</dbReference>
<proteinExistence type="predicted"/>
<evidence type="ECO:0000313" key="2">
    <source>
        <dbReference type="Proteomes" id="UP000652477"/>
    </source>
</evidence>
<evidence type="ECO:0000313" key="1">
    <source>
        <dbReference type="EMBL" id="MBC5687319.1"/>
    </source>
</evidence>
<keyword evidence="2" id="KW-1185">Reference proteome</keyword>
<accession>A0A923LFF7</accession>
<protein>
    <submittedName>
        <fullName evidence="1">Uncharacterized protein</fullName>
    </submittedName>
</protein>
<comment type="caution">
    <text evidence="1">The sequence shown here is derived from an EMBL/GenBank/DDBJ whole genome shotgun (WGS) entry which is preliminary data.</text>
</comment>
<dbReference type="AlphaFoldDB" id="A0A923LFF7"/>
<dbReference type="RefSeq" id="WP_186874019.1">
    <property type="nucleotide sequence ID" value="NZ_JACOPF010000001.1"/>
</dbReference>
<organism evidence="1 2">
    <name type="scientific">Mediterraneibacter hominis</name>
    <dbReference type="NCBI Taxonomy" id="2763054"/>
    <lineage>
        <taxon>Bacteria</taxon>
        <taxon>Bacillati</taxon>
        <taxon>Bacillota</taxon>
        <taxon>Clostridia</taxon>
        <taxon>Lachnospirales</taxon>
        <taxon>Lachnospiraceae</taxon>
        <taxon>Mediterraneibacter</taxon>
    </lineage>
</organism>
<name>A0A923LFF7_9FIRM</name>